<proteinExistence type="predicted"/>
<accession>A0A067LX00</accession>
<dbReference type="PANTHER" id="PTHR38123">
    <property type="entry name" value="CELL WALL SERINE-THREONINE-RICH GALACTOMANNOPROTEIN MP1 (AFU_ORTHOLOGUE AFUA_4G03240)"/>
    <property type="match status" value="1"/>
</dbReference>
<name>A0A067LX00_BOTB1</name>
<dbReference type="AlphaFoldDB" id="A0A067LX00"/>
<feature type="chain" id="PRO_5001640811" description="Hydrophobic surface binding protein" evidence="1">
    <location>
        <begin position="21"/>
        <end position="176"/>
    </location>
</feature>
<keyword evidence="1" id="KW-0732">Signal</keyword>
<dbReference type="InterPro" id="IPR021054">
    <property type="entry name" value="Cell_wall_mannoprotein_1"/>
</dbReference>
<evidence type="ECO:0000313" key="2">
    <source>
        <dbReference type="EMBL" id="KDQ07739.1"/>
    </source>
</evidence>
<dbReference type="InParanoid" id="A0A067LX00"/>
<dbReference type="OrthoDB" id="3485059at2759"/>
<dbReference type="GO" id="GO:0005576">
    <property type="term" value="C:extracellular region"/>
    <property type="evidence" value="ECO:0007669"/>
    <property type="project" value="TreeGrafter"/>
</dbReference>
<sequence>MVRINAALYAISCLVLSAASSPIKRDVSQIKADITKVSQQTVDLDNAITAFTGNLNDALAINTKSQTLTSTVKAATSDVQNADDFSEDDGKAIGTAIDALVPQIESSLTHLVQKKSTFPSFAISTVQSDLQALSDSNTDFSNALASKVPDDEKDAATAFQSQIEDAFKNAIAQYAS</sequence>
<evidence type="ECO:0000313" key="3">
    <source>
        <dbReference type="Proteomes" id="UP000027195"/>
    </source>
</evidence>
<feature type="signal peptide" evidence="1">
    <location>
        <begin position="1"/>
        <end position="20"/>
    </location>
</feature>
<dbReference type="HOGENOM" id="CLU_099165_2_0_1"/>
<dbReference type="Proteomes" id="UP000027195">
    <property type="component" value="Unassembled WGS sequence"/>
</dbReference>
<dbReference type="Gene3D" id="1.20.1280.140">
    <property type="match status" value="1"/>
</dbReference>
<reference evidence="3" key="1">
    <citation type="journal article" date="2014" name="Proc. Natl. Acad. Sci. U.S.A.">
        <title>Extensive sampling of basidiomycete genomes demonstrates inadequacy of the white-rot/brown-rot paradigm for wood decay fungi.</title>
        <authorList>
            <person name="Riley R."/>
            <person name="Salamov A.A."/>
            <person name="Brown D.W."/>
            <person name="Nagy L.G."/>
            <person name="Floudas D."/>
            <person name="Held B.W."/>
            <person name="Levasseur A."/>
            <person name="Lombard V."/>
            <person name="Morin E."/>
            <person name="Otillar R."/>
            <person name="Lindquist E.A."/>
            <person name="Sun H."/>
            <person name="LaButti K.M."/>
            <person name="Schmutz J."/>
            <person name="Jabbour D."/>
            <person name="Luo H."/>
            <person name="Baker S.E."/>
            <person name="Pisabarro A.G."/>
            <person name="Walton J.D."/>
            <person name="Blanchette R.A."/>
            <person name="Henrissat B."/>
            <person name="Martin F."/>
            <person name="Cullen D."/>
            <person name="Hibbett D.S."/>
            <person name="Grigoriev I.V."/>
        </authorList>
    </citation>
    <scope>NUCLEOTIDE SEQUENCE [LARGE SCALE GENOMIC DNA]</scope>
    <source>
        <strain evidence="3">FD-172 SS1</strain>
    </source>
</reference>
<evidence type="ECO:0008006" key="4">
    <source>
        <dbReference type="Google" id="ProtNLM"/>
    </source>
</evidence>
<keyword evidence="3" id="KW-1185">Reference proteome</keyword>
<dbReference type="EMBL" id="KL198101">
    <property type="protein sequence ID" value="KDQ07739.1"/>
    <property type="molecule type" value="Genomic_DNA"/>
</dbReference>
<protein>
    <recommendedName>
        <fullName evidence="4">Hydrophobic surface binding protein</fullName>
    </recommendedName>
</protein>
<dbReference type="Pfam" id="PF12296">
    <property type="entry name" value="HsbA"/>
    <property type="match status" value="1"/>
</dbReference>
<gene>
    <name evidence="2" type="ORF">BOTBODRAFT_38535</name>
</gene>
<organism evidence="2 3">
    <name type="scientific">Botryobasidium botryosum (strain FD-172 SS1)</name>
    <dbReference type="NCBI Taxonomy" id="930990"/>
    <lineage>
        <taxon>Eukaryota</taxon>
        <taxon>Fungi</taxon>
        <taxon>Dikarya</taxon>
        <taxon>Basidiomycota</taxon>
        <taxon>Agaricomycotina</taxon>
        <taxon>Agaricomycetes</taxon>
        <taxon>Cantharellales</taxon>
        <taxon>Botryobasidiaceae</taxon>
        <taxon>Botryobasidium</taxon>
    </lineage>
</organism>
<evidence type="ECO:0000256" key="1">
    <source>
        <dbReference type="SAM" id="SignalP"/>
    </source>
</evidence>
<dbReference type="PANTHER" id="PTHR38123:SF1">
    <property type="entry name" value="HYDROPHOBIC SURFACE BINDING PROTEIN"/>
    <property type="match status" value="1"/>
</dbReference>